<dbReference type="PANTHER" id="PTHR33121:SF23">
    <property type="entry name" value="CYCLIC DI-GMP PHOSPHODIESTERASE PDEB"/>
    <property type="match status" value="1"/>
</dbReference>
<dbReference type="SUPFAM" id="SSF141868">
    <property type="entry name" value="EAL domain-like"/>
    <property type="match status" value="1"/>
</dbReference>
<dbReference type="SUPFAM" id="SSF55073">
    <property type="entry name" value="Nucleotide cyclase"/>
    <property type="match status" value="1"/>
</dbReference>
<dbReference type="NCBIfam" id="TIGR00254">
    <property type="entry name" value="GGDEF"/>
    <property type="match status" value="1"/>
</dbReference>
<evidence type="ECO:0000256" key="1">
    <source>
        <dbReference type="SAM" id="Phobius"/>
    </source>
</evidence>
<feature type="domain" description="EAL" evidence="2">
    <location>
        <begin position="422"/>
        <end position="666"/>
    </location>
</feature>
<evidence type="ECO:0000313" key="6">
    <source>
        <dbReference type="EMBL" id="PPK56466.1"/>
    </source>
</evidence>
<gene>
    <name evidence="6" type="ORF">B0H24_1001166</name>
    <name evidence="5" type="ORF">BY455_101166</name>
</gene>
<dbReference type="SMART" id="SM00267">
    <property type="entry name" value="GGDEF"/>
    <property type="match status" value="1"/>
</dbReference>
<feature type="transmembrane region" description="Helical" evidence="1">
    <location>
        <begin position="163"/>
        <end position="186"/>
    </location>
</feature>
<dbReference type="InterPro" id="IPR050706">
    <property type="entry name" value="Cyclic-di-GMP_PDE-like"/>
</dbReference>
<dbReference type="Gene3D" id="3.30.110.200">
    <property type="match status" value="1"/>
</dbReference>
<dbReference type="PANTHER" id="PTHR33121">
    <property type="entry name" value="CYCLIC DI-GMP PHOSPHODIESTERASE PDEF"/>
    <property type="match status" value="1"/>
</dbReference>
<dbReference type="InterPro" id="IPR043128">
    <property type="entry name" value="Rev_trsase/Diguanyl_cyclase"/>
</dbReference>
<dbReference type="InterPro" id="IPR001633">
    <property type="entry name" value="EAL_dom"/>
</dbReference>
<dbReference type="InterPro" id="IPR003660">
    <property type="entry name" value="HAMP_dom"/>
</dbReference>
<dbReference type="SMART" id="SM00052">
    <property type="entry name" value="EAL"/>
    <property type="match status" value="1"/>
</dbReference>
<dbReference type="CDD" id="cd06225">
    <property type="entry name" value="HAMP"/>
    <property type="match status" value="1"/>
</dbReference>
<dbReference type="InterPro" id="IPR032244">
    <property type="entry name" value="LapD_MoxY_N"/>
</dbReference>
<dbReference type="CDD" id="cd01948">
    <property type="entry name" value="EAL"/>
    <property type="match status" value="1"/>
</dbReference>
<evidence type="ECO:0000313" key="5">
    <source>
        <dbReference type="EMBL" id="PPK53652.1"/>
    </source>
</evidence>
<dbReference type="SUPFAM" id="SSF158472">
    <property type="entry name" value="HAMP domain-like"/>
    <property type="match status" value="1"/>
</dbReference>
<dbReference type="GO" id="GO:0016020">
    <property type="term" value="C:membrane"/>
    <property type="evidence" value="ECO:0007669"/>
    <property type="project" value="InterPro"/>
</dbReference>
<dbReference type="Proteomes" id="UP000239446">
    <property type="component" value="Unassembled WGS sequence"/>
</dbReference>
<keyword evidence="8" id="KW-1185">Reference proteome</keyword>
<dbReference type="Gene3D" id="3.20.20.450">
    <property type="entry name" value="EAL domain"/>
    <property type="match status" value="1"/>
</dbReference>
<dbReference type="InterPro" id="IPR000160">
    <property type="entry name" value="GGDEF_dom"/>
</dbReference>
<name>A0A2S6GAQ0_9GAMM</name>
<accession>A0A2S6GAQ0</accession>
<dbReference type="Proteomes" id="UP000239648">
    <property type="component" value="Unassembled WGS sequence"/>
</dbReference>
<dbReference type="OrthoDB" id="5894408at2"/>
<keyword evidence="1" id="KW-0472">Membrane</keyword>
<dbReference type="PROSITE" id="PS50885">
    <property type="entry name" value="HAMP"/>
    <property type="match status" value="1"/>
</dbReference>
<protein>
    <submittedName>
        <fullName evidence="6">Diguanylate cyclase/phosphodiesterase</fullName>
    </submittedName>
</protein>
<dbReference type="CDD" id="cd01949">
    <property type="entry name" value="GGDEF"/>
    <property type="match status" value="1"/>
</dbReference>
<dbReference type="RefSeq" id="WP_104414729.1">
    <property type="nucleotide sequence ID" value="NZ_PTIT01000001.1"/>
</dbReference>
<dbReference type="Pfam" id="PF00563">
    <property type="entry name" value="EAL"/>
    <property type="match status" value="1"/>
</dbReference>
<dbReference type="SMART" id="SM00304">
    <property type="entry name" value="HAMP"/>
    <property type="match status" value="1"/>
</dbReference>
<evidence type="ECO:0000313" key="8">
    <source>
        <dbReference type="Proteomes" id="UP000239648"/>
    </source>
</evidence>
<dbReference type="Pfam" id="PF00990">
    <property type="entry name" value="GGDEF"/>
    <property type="match status" value="1"/>
</dbReference>
<dbReference type="PROSITE" id="PS50883">
    <property type="entry name" value="EAL"/>
    <property type="match status" value="1"/>
</dbReference>
<dbReference type="Gene3D" id="3.30.70.270">
    <property type="match status" value="1"/>
</dbReference>
<reference evidence="6 7" key="2">
    <citation type="submission" date="2018-02" db="EMBL/GenBank/DDBJ databases">
        <title>Subsurface microbial communities from deep shales in Ohio and West Virginia, USA.</title>
        <authorList>
            <person name="Wrighton K."/>
        </authorList>
    </citation>
    <scope>NUCLEOTIDE SEQUENCE [LARGE SCALE GENOMIC DNA]</scope>
    <source>
        <strain evidence="6 7">UTICA-S1B9</strain>
    </source>
</reference>
<dbReference type="EMBL" id="PTIU01000001">
    <property type="protein sequence ID" value="PPK56466.1"/>
    <property type="molecule type" value="Genomic_DNA"/>
</dbReference>
<organism evidence="6 7">
    <name type="scientific">Marinobacter persicus</name>
    <dbReference type="NCBI Taxonomy" id="930118"/>
    <lineage>
        <taxon>Bacteria</taxon>
        <taxon>Pseudomonadati</taxon>
        <taxon>Pseudomonadota</taxon>
        <taxon>Gammaproteobacteria</taxon>
        <taxon>Pseudomonadales</taxon>
        <taxon>Marinobacteraceae</taxon>
        <taxon>Marinobacter</taxon>
    </lineage>
</organism>
<dbReference type="InterPro" id="IPR042461">
    <property type="entry name" value="LapD_MoxY_peri_C"/>
</dbReference>
<dbReference type="EMBL" id="PTIT01000001">
    <property type="protein sequence ID" value="PPK53652.1"/>
    <property type="molecule type" value="Genomic_DNA"/>
</dbReference>
<evidence type="ECO:0000313" key="7">
    <source>
        <dbReference type="Proteomes" id="UP000239446"/>
    </source>
</evidence>
<sequence length="666" mass="72813">MAGKRGGRASAQQGAITLQTLLLLFTGTLLVALLLAAFVTSYGYFRDYVADQLKAHAQDGATATGLSLSNAIDGTDPVASSSLIDAVFDSGQYLMVEYVDHDGAVIAGRTMALRTQVAPEWFLAIAELPLPMAEAEVVRGWSRLGKVRVVSHPGRAYDNLWRITMGLFMGLVVIGGIGLLSLFIMLRWLLRPLKALEAQAHALSQRNFSQRIHMRSTRELNRVTAAMNQMADDLGRLFLGQGKLIQHLRKVNNEDPVTGLASRLAFDQRLKVEVESEEKAAPGVLMLIQLGYFADYSHAYGQQESDELLQEVAGILEAFVSHHVESFAGRRTGAEFAVFLPGASLHDAHGWASALVQELEQRYAALAAPMDTMVWVGLAPARPSETIRELLAAADEALVDAREQGESGVKAADAGDGQHHDMEAWRKIIVDAIRHRNLSMWLQPMVRGEDRQLVHYQVFSRIRTPEGDFRAGLFLPVAERLGLVKDVDRLLVASALDYLREHPGVVLAISLGRGSVADAGFRDDLLSMLDGAGYTARRLWVGVPELAMSYHRNAATALVMALYRSGVPVLVDRFGVGGVPFSYLKNLPFGGMRIDNSFIHELDRHADNRFWLESVIGIARSRGVRVFATGVETAAEYSVLCELGIDGAMGYHLGRPFAADQSSTGE</sequence>
<dbReference type="InterPro" id="IPR035919">
    <property type="entry name" value="EAL_sf"/>
</dbReference>
<evidence type="ECO:0000259" key="3">
    <source>
        <dbReference type="PROSITE" id="PS50885"/>
    </source>
</evidence>
<evidence type="ECO:0000259" key="2">
    <source>
        <dbReference type="PROSITE" id="PS50883"/>
    </source>
</evidence>
<dbReference type="InterPro" id="IPR029787">
    <property type="entry name" value="Nucleotide_cyclase"/>
</dbReference>
<keyword evidence="1" id="KW-1133">Transmembrane helix</keyword>
<feature type="domain" description="HAMP" evidence="3">
    <location>
        <begin position="187"/>
        <end position="239"/>
    </location>
</feature>
<reference evidence="5 8" key="1">
    <citation type="submission" date="2018-02" db="EMBL/GenBank/DDBJ databases">
        <title>Deep subsurface shale carbon reservoir microbial communities from Ohio and West Virginia, USA.</title>
        <authorList>
            <person name="Wrighton K."/>
        </authorList>
    </citation>
    <scope>NUCLEOTIDE SEQUENCE [LARGE SCALE GENOMIC DNA]</scope>
    <source>
        <strain evidence="5 8">UTICA-S1B6</strain>
    </source>
</reference>
<dbReference type="Pfam" id="PF00672">
    <property type="entry name" value="HAMP"/>
    <property type="match status" value="1"/>
</dbReference>
<keyword evidence="1" id="KW-0812">Transmembrane</keyword>
<dbReference type="GO" id="GO:0071111">
    <property type="term" value="F:cyclic-guanylate-specific phosphodiesterase activity"/>
    <property type="evidence" value="ECO:0007669"/>
    <property type="project" value="InterPro"/>
</dbReference>
<evidence type="ECO:0000259" key="4">
    <source>
        <dbReference type="PROSITE" id="PS50887"/>
    </source>
</evidence>
<dbReference type="Gene3D" id="1.10.8.500">
    <property type="entry name" value="HAMP domain in histidine kinase"/>
    <property type="match status" value="1"/>
</dbReference>
<feature type="transmembrane region" description="Helical" evidence="1">
    <location>
        <begin position="21"/>
        <end position="45"/>
    </location>
</feature>
<feature type="domain" description="GGDEF" evidence="4">
    <location>
        <begin position="281"/>
        <end position="414"/>
    </location>
</feature>
<dbReference type="Pfam" id="PF16448">
    <property type="entry name" value="LapD_MoxY_N"/>
    <property type="match status" value="1"/>
</dbReference>
<proteinExistence type="predicted"/>
<dbReference type="PROSITE" id="PS50887">
    <property type="entry name" value="GGDEF"/>
    <property type="match status" value="1"/>
</dbReference>
<comment type="caution">
    <text evidence="6">The sequence shown here is derived from an EMBL/GenBank/DDBJ whole genome shotgun (WGS) entry which is preliminary data.</text>
</comment>
<dbReference type="GO" id="GO:0007165">
    <property type="term" value="P:signal transduction"/>
    <property type="evidence" value="ECO:0007669"/>
    <property type="project" value="InterPro"/>
</dbReference>
<dbReference type="AlphaFoldDB" id="A0A2S6GAQ0"/>
<dbReference type="Gene3D" id="6.20.270.20">
    <property type="entry name" value="LapD/MoxY periplasmic domain"/>
    <property type="match status" value="1"/>
</dbReference>